<comment type="function">
    <text evidence="7">Catalyzes the base-exchange of a guanine (G) residue with the queuine precursor 7-aminomethyl-7-deazaguanine (PreQ1) at position 34 (anticodon wobble position) in tRNAs with GU(N) anticodons (tRNA-Asp, -Asn, -His and -Tyr). Catalysis occurs through a double-displacement mechanism. The nucleophile active site attacks the C1' of nucleotide 34 to detach the guanine base from the RNA, forming a covalent enzyme-RNA intermediate. The proton acceptor active site deprotonates the incoming PreQ1, allowing a nucleophilic attack on the C1' of the ribose to form the product. After dissociation, two additional enzymatic reactions on the tRNA convert PreQ1 to queuine (Q), resulting in the hypermodified nucleoside queuosine (7-(((4,5-cis-dihydroxy-2-cyclopenten-1-yl)amino)methyl)-7-deazaguanosine).</text>
</comment>
<feature type="region of interest" description="Disordered" evidence="8">
    <location>
        <begin position="1"/>
        <end position="20"/>
    </location>
</feature>
<feature type="active site" description="Proton acceptor" evidence="7">
    <location>
        <position position="103"/>
    </location>
</feature>
<feature type="region of interest" description="RNA binding" evidence="7">
    <location>
        <begin position="257"/>
        <end position="263"/>
    </location>
</feature>
<dbReference type="InterPro" id="IPR036511">
    <property type="entry name" value="TGT-like_sf"/>
</dbReference>
<dbReference type="RefSeq" id="WP_312740951.1">
    <property type="nucleotide sequence ID" value="NZ_CP116968.1"/>
</dbReference>
<feature type="compositionally biased region" description="Polar residues" evidence="8">
    <location>
        <begin position="1"/>
        <end position="12"/>
    </location>
</feature>
<dbReference type="Pfam" id="PF01702">
    <property type="entry name" value="TGT"/>
    <property type="match status" value="1"/>
</dbReference>
<dbReference type="InterPro" id="IPR050076">
    <property type="entry name" value="ArchSynthase1/Queuine_TRR"/>
</dbReference>
<dbReference type="SUPFAM" id="SSF51713">
    <property type="entry name" value="tRNA-guanine transglycosylase"/>
    <property type="match status" value="1"/>
</dbReference>
<dbReference type="GO" id="GO:0005829">
    <property type="term" value="C:cytosol"/>
    <property type="evidence" value="ECO:0007669"/>
    <property type="project" value="TreeGrafter"/>
</dbReference>
<organism evidence="10 11">
    <name type="scientific">Candidatus Nitrospira neomarina</name>
    <dbReference type="NCBI Taxonomy" id="3020899"/>
    <lineage>
        <taxon>Bacteria</taxon>
        <taxon>Pseudomonadati</taxon>
        <taxon>Nitrospirota</taxon>
        <taxon>Nitrospiria</taxon>
        <taxon>Nitrospirales</taxon>
        <taxon>Nitrospiraceae</taxon>
        <taxon>Nitrospira</taxon>
    </lineage>
</organism>
<protein>
    <recommendedName>
        <fullName evidence="7">Queuine tRNA-ribosyltransferase</fullName>
        <ecNumber evidence="7">2.4.2.29</ecNumber>
    </recommendedName>
    <alternativeName>
        <fullName evidence="7">Guanine insertion enzyme</fullName>
    </alternativeName>
    <alternativeName>
        <fullName evidence="7">tRNA-guanine transglycosylase</fullName>
    </alternativeName>
</protein>
<accession>A0AA96GFS1</accession>
<feature type="domain" description="tRNA-guanine(15) transglycosylase-like" evidence="9">
    <location>
        <begin position="25"/>
        <end position="377"/>
    </location>
</feature>
<feature type="binding site" evidence="7">
    <location>
        <position position="345"/>
    </location>
    <ligand>
        <name>Zn(2+)</name>
        <dbReference type="ChEBI" id="CHEBI:29105"/>
    </ligand>
</feature>
<dbReference type="GO" id="GO:0008479">
    <property type="term" value="F:tRNA-guanosine(34) queuine transglycosylase activity"/>
    <property type="evidence" value="ECO:0007669"/>
    <property type="project" value="UniProtKB-UniRule"/>
</dbReference>
<proteinExistence type="inferred from homology"/>
<feature type="binding site" evidence="7">
    <location>
        <position position="199"/>
    </location>
    <ligand>
        <name>substrate</name>
    </ligand>
</feature>
<evidence type="ECO:0000256" key="6">
    <source>
        <dbReference type="ARBA" id="ARBA00050112"/>
    </source>
</evidence>
<evidence type="ECO:0000313" key="10">
    <source>
        <dbReference type="EMBL" id="WNM60337.1"/>
    </source>
</evidence>
<dbReference type="HAMAP" id="MF_00168">
    <property type="entry name" value="Q_tRNA_Tgt"/>
    <property type="match status" value="1"/>
</dbReference>
<dbReference type="EC" id="2.4.2.29" evidence="7"/>
<feature type="binding site" evidence="7">
    <location>
        <position position="157"/>
    </location>
    <ligand>
        <name>substrate</name>
    </ligand>
</feature>
<evidence type="ECO:0000259" key="9">
    <source>
        <dbReference type="Pfam" id="PF01702"/>
    </source>
</evidence>
<feature type="active site" description="Nucleophile" evidence="7">
    <location>
        <position position="276"/>
    </location>
</feature>
<comment type="similarity">
    <text evidence="7">Belongs to the queuine tRNA-ribosyltransferase family.</text>
</comment>
<feature type="binding site" evidence="7">
    <location>
        <position position="316"/>
    </location>
    <ligand>
        <name>Zn(2+)</name>
        <dbReference type="ChEBI" id="CHEBI:29105"/>
    </ligand>
</feature>
<keyword evidence="2 7" id="KW-0328">Glycosyltransferase</keyword>
<keyword evidence="3 7" id="KW-0808">Transferase</keyword>
<reference evidence="10 11" key="1">
    <citation type="submission" date="2023-01" db="EMBL/GenBank/DDBJ databases">
        <title>Cultivation and genomic characterization of new, ubiquitous marine nitrite-oxidizing bacteria from the Nitrospirales.</title>
        <authorList>
            <person name="Mueller A.J."/>
            <person name="Daebeler A."/>
            <person name="Herbold C.W."/>
            <person name="Kirkegaard R.H."/>
            <person name="Daims H."/>
        </authorList>
    </citation>
    <scope>NUCLEOTIDE SEQUENCE [LARGE SCALE GENOMIC DNA]</scope>
    <source>
        <strain evidence="10 11">DK</strain>
    </source>
</reference>
<feature type="binding site" evidence="7">
    <location>
        <position position="226"/>
    </location>
    <ligand>
        <name>substrate</name>
    </ligand>
</feature>
<comment type="cofactor">
    <cofactor evidence="7">
        <name>Zn(2+)</name>
        <dbReference type="ChEBI" id="CHEBI:29105"/>
    </cofactor>
    <text evidence="7">Binds 1 zinc ion per subunit.</text>
</comment>
<keyword evidence="7" id="KW-0479">Metal-binding</keyword>
<dbReference type="InterPro" id="IPR002616">
    <property type="entry name" value="tRNA_ribo_trans-like"/>
</dbReference>
<feature type="binding site" evidence="7">
    <location>
        <position position="314"/>
    </location>
    <ligand>
        <name>Zn(2+)</name>
        <dbReference type="ChEBI" id="CHEBI:29105"/>
    </ligand>
</feature>
<sequence length="391" mass="43711">MSKEPSTSQSGPNRLHIEHTLPSGRARVGRLLTSHGEIDTPAFMPVGSQGTVKGLDPNEVRECGFHMVLANAYHLFLRPGHELIESLGGLHAFMQWSGAILTDSGGYQMVSLADLCEVTEEGVGFRSHIDGAWHLLSPEKSMTIQVALGSDIMMVLDHCPTFPCTEQQAREAVQRTTRWAQRCAAVPRKEHQWLFGIVQGGVFVHLRQESTQELVNLNMDGYALGGLSLGEEKAAMLAMIETVIDQLPPSRPRYLMGVGLPEDIVEGVARGLDLFDCVIPTRHGRTGWLFTSTGKVLIKQARYARDPNPIDSECGCPVCQRFSRAYLRHLFLSHEMLGVRLNTIHNLWYYGSLMKGLRQAISANQFDDYRKDFYRRRECDTSETLIQEVST</sequence>
<dbReference type="EMBL" id="CP116968">
    <property type="protein sequence ID" value="WNM60337.1"/>
    <property type="molecule type" value="Genomic_DNA"/>
</dbReference>
<evidence type="ECO:0000256" key="1">
    <source>
        <dbReference type="ARBA" id="ARBA00004691"/>
    </source>
</evidence>
<feature type="binding site" evidence="7">
    <location>
        <position position="319"/>
    </location>
    <ligand>
        <name>Zn(2+)</name>
        <dbReference type="ChEBI" id="CHEBI:29105"/>
    </ligand>
</feature>
<keyword evidence="5 7" id="KW-0671">Queuosine biosynthesis</keyword>
<dbReference type="NCBIfam" id="TIGR00430">
    <property type="entry name" value="Q_tRNA_tgt"/>
    <property type="match status" value="1"/>
</dbReference>
<dbReference type="InterPro" id="IPR004803">
    <property type="entry name" value="TGT"/>
</dbReference>
<dbReference type="KEGG" id="nneo:PQG83_11240"/>
<dbReference type="NCBIfam" id="TIGR00449">
    <property type="entry name" value="tgt_general"/>
    <property type="match status" value="1"/>
</dbReference>
<keyword evidence="4 7" id="KW-0819">tRNA processing</keyword>
<evidence type="ECO:0000256" key="2">
    <source>
        <dbReference type="ARBA" id="ARBA00022676"/>
    </source>
</evidence>
<evidence type="ECO:0000256" key="7">
    <source>
        <dbReference type="HAMAP-Rule" id="MF_00168"/>
    </source>
</evidence>
<keyword evidence="11" id="KW-1185">Reference proteome</keyword>
<gene>
    <name evidence="7 10" type="primary">tgt</name>
    <name evidence="10" type="ORF">PQG83_11240</name>
</gene>
<comment type="subunit">
    <text evidence="7">Homodimer. Within each dimer, one monomer is responsible for RNA recognition and catalysis, while the other monomer binds to the replacement base PreQ1.</text>
</comment>
<dbReference type="Proteomes" id="UP001302494">
    <property type="component" value="Chromosome"/>
</dbReference>
<dbReference type="PANTHER" id="PTHR46499:SF1">
    <property type="entry name" value="QUEUINE TRNA-RIBOSYLTRANSFERASE"/>
    <property type="match status" value="1"/>
</dbReference>
<evidence type="ECO:0000256" key="8">
    <source>
        <dbReference type="SAM" id="MobiDB-lite"/>
    </source>
</evidence>
<name>A0AA96GFS1_9BACT</name>
<dbReference type="PANTHER" id="PTHR46499">
    <property type="entry name" value="QUEUINE TRNA-RIBOSYLTRANSFERASE"/>
    <property type="match status" value="1"/>
</dbReference>
<dbReference type="GO" id="GO:0046872">
    <property type="term" value="F:metal ion binding"/>
    <property type="evidence" value="ECO:0007669"/>
    <property type="project" value="UniProtKB-KW"/>
</dbReference>
<evidence type="ECO:0000256" key="3">
    <source>
        <dbReference type="ARBA" id="ARBA00022679"/>
    </source>
</evidence>
<dbReference type="FunFam" id="3.20.20.105:FF:000001">
    <property type="entry name" value="Queuine tRNA-ribosyltransferase"/>
    <property type="match status" value="1"/>
</dbReference>
<comment type="catalytic activity">
    <reaction evidence="6 7">
        <text>7-aminomethyl-7-carbaguanine + guanosine(34) in tRNA = 7-aminomethyl-7-carbaguanosine(34) in tRNA + guanine</text>
        <dbReference type="Rhea" id="RHEA:24104"/>
        <dbReference type="Rhea" id="RHEA-COMP:10341"/>
        <dbReference type="Rhea" id="RHEA-COMP:10342"/>
        <dbReference type="ChEBI" id="CHEBI:16235"/>
        <dbReference type="ChEBI" id="CHEBI:58703"/>
        <dbReference type="ChEBI" id="CHEBI:74269"/>
        <dbReference type="ChEBI" id="CHEBI:82833"/>
        <dbReference type="EC" id="2.4.2.29"/>
    </reaction>
</comment>
<dbReference type="Gene3D" id="3.20.20.105">
    <property type="entry name" value="Queuine tRNA-ribosyltransferase-like"/>
    <property type="match status" value="1"/>
</dbReference>
<feature type="binding site" evidence="7">
    <location>
        <begin position="103"/>
        <end position="107"/>
    </location>
    <ligand>
        <name>substrate</name>
    </ligand>
</feature>
<feature type="region of interest" description="RNA binding; important for wobble base 34 recognition" evidence="7">
    <location>
        <begin position="281"/>
        <end position="285"/>
    </location>
</feature>
<comment type="pathway">
    <text evidence="1 7">tRNA modification; tRNA-queuosine biosynthesis.</text>
</comment>
<evidence type="ECO:0000313" key="11">
    <source>
        <dbReference type="Proteomes" id="UP001302494"/>
    </source>
</evidence>
<dbReference type="AlphaFoldDB" id="A0AA96GFS1"/>
<dbReference type="GO" id="GO:0008616">
    <property type="term" value="P:tRNA queuosine(34) biosynthetic process"/>
    <property type="evidence" value="ECO:0007669"/>
    <property type="project" value="UniProtKB-UniRule"/>
</dbReference>
<keyword evidence="7" id="KW-0862">Zinc</keyword>
<evidence type="ECO:0000256" key="4">
    <source>
        <dbReference type="ARBA" id="ARBA00022694"/>
    </source>
</evidence>
<evidence type="ECO:0000256" key="5">
    <source>
        <dbReference type="ARBA" id="ARBA00022785"/>
    </source>
</evidence>